<reference evidence="1" key="2">
    <citation type="journal article" date="2015" name="Fish Shellfish Immunol.">
        <title>Early steps in the European eel (Anguilla anguilla)-Vibrio vulnificus interaction in the gills: Role of the RtxA13 toxin.</title>
        <authorList>
            <person name="Callol A."/>
            <person name="Pajuelo D."/>
            <person name="Ebbesson L."/>
            <person name="Teles M."/>
            <person name="MacKenzie S."/>
            <person name="Amaro C."/>
        </authorList>
    </citation>
    <scope>NUCLEOTIDE SEQUENCE</scope>
</reference>
<evidence type="ECO:0000313" key="1">
    <source>
        <dbReference type="EMBL" id="JAH27315.1"/>
    </source>
</evidence>
<reference evidence="1" key="1">
    <citation type="submission" date="2014-11" db="EMBL/GenBank/DDBJ databases">
        <authorList>
            <person name="Amaro Gonzalez C."/>
        </authorList>
    </citation>
    <scope>NUCLEOTIDE SEQUENCE</scope>
</reference>
<name>A0A0E9RFU0_ANGAN</name>
<dbReference type="EMBL" id="GBXM01081262">
    <property type="protein sequence ID" value="JAH27315.1"/>
    <property type="molecule type" value="Transcribed_RNA"/>
</dbReference>
<proteinExistence type="predicted"/>
<dbReference type="AlphaFoldDB" id="A0A0E9RFU0"/>
<sequence length="29" mass="3334">MSASVVKRHCKYVCCKSTMTEGFRKRLLA</sequence>
<accession>A0A0E9RFU0</accession>
<protein>
    <submittedName>
        <fullName evidence="1">Uncharacterized protein</fullName>
    </submittedName>
</protein>
<organism evidence="1">
    <name type="scientific">Anguilla anguilla</name>
    <name type="common">European freshwater eel</name>
    <name type="synonym">Muraena anguilla</name>
    <dbReference type="NCBI Taxonomy" id="7936"/>
    <lineage>
        <taxon>Eukaryota</taxon>
        <taxon>Metazoa</taxon>
        <taxon>Chordata</taxon>
        <taxon>Craniata</taxon>
        <taxon>Vertebrata</taxon>
        <taxon>Euteleostomi</taxon>
        <taxon>Actinopterygii</taxon>
        <taxon>Neopterygii</taxon>
        <taxon>Teleostei</taxon>
        <taxon>Anguilliformes</taxon>
        <taxon>Anguillidae</taxon>
        <taxon>Anguilla</taxon>
    </lineage>
</organism>